<comment type="caution">
    <text evidence="2">The sequence shown here is derived from an EMBL/GenBank/DDBJ whole genome shotgun (WGS) entry which is preliminary data.</text>
</comment>
<protein>
    <submittedName>
        <fullName evidence="2">Uncharacterized protein</fullName>
    </submittedName>
</protein>
<dbReference type="EMBL" id="VDEM01000055">
    <property type="protein sequence ID" value="KAF0822493.1"/>
    <property type="molecule type" value="Genomic_DNA"/>
</dbReference>
<keyword evidence="1" id="KW-0472">Membrane</keyword>
<name>A0A800MU22_CYTFI</name>
<dbReference type="RefSeq" id="WP_159345988.1">
    <property type="nucleotide sequence ID" value="NZ_JBALOT010000066.1"/>
</dbReference>
<accession>A0A800MU22</accession>
<keyword evidence="1" id="KW-0812">Transmembrane</keyword>
<reference evidence="2 3" key="1">
    <citation type="journal article" date="2020" name="G3 (Bethesda)">
        <title>Whole Genome Sequencing and Comparative Genomics of Two Nematicidal Bacillus Strains Reveals a Wide Range of Possible Virulence Factors.</title>
        <authorList>
            <person name="Susic N."/>
            <person name="Janezic S."/>
            <person name="Rupnik M."/>
            <person name="Geric Stare B."/>
        </authorList>
    </citation>
    <scope>NUCLEOTIDE SEQUENCE [LARGE SCALE GENOMIC DNA]</scope>
    <source>
        <strain evidence="2 3">I-1582</strain>
    </source>
</reference>
<organism evidence="2 3">
    <name type="scientific">Cytobacillus firmus</name>
    <name type="common">Bacillus firmus</name>
    <dbReference type="NCBI Taxonomy" id="1399"/>
    <lineage>
        <taxon>Bacteria</taxon>
        <taxon>Bacillati</taxon>
        <taxon>Bacillota</taxon>
        <taxon>Bacilli</taxon>
        <taxon>Bacillales</taxon>
        <taxon>Bacillaceae</taxon>
        <taxon>Cytobacillus</taxon>
    </lineage>
</organism>
<evidence type="ECO:0000313" key="2">
    <source>
        <dbReference type="EMBL" id="KAF0822493.1"/>
    </source>
</evidence>
<gene>
    <name evidence="2" type="ORF">KIS1582_3710</name>
</gene>
<keyword evidence="1" id="KW-1133">Transmembrane helix</keyword>
<dbReference type="Proteomes" id="UP000465778">
    <property type="component" value="Unassembled WGS sequence"/>
</dbReference>
<evidence type="ECO:0000313" key="3">
    <source>
        <dbReference type="Proteomes" id="UP000465778"/>
    </source>
</evidence>
<dbReference type="AlphaFoldDB" id="A0A800MU22"/>
<dbReference type="OrthoDB" id="2942066at2"/>
<feature type="transmembrane region" description="Helical" evidence="1">
    <location>
        <begin position="91"/>
        <end position="113"/>
    </location>
</feature>
<proteinExistence type="predicted"/>
<evidence type="ECO:0000256" key="1">
    <source>
        <dbReference type="SAM" id="Phobius"/>
    </source>
</evidence>
<sequence length="114" mass="12842">MILAAKKKEVFTLKEFLAPQPKDPVHSKTPHIPLYGYMGLDTTSRSFFSGYDFNTPYYIVFGIAGVLLVSTLIENVFVAHGNPRKAEQVKAFTQFAMPVVFYIFLAVGIFKVFL</sequence>
<feature type="transmembrane region" description="Helical" evidence="1">
    <location>
        <begin position="57"/>
        <end position="79"/>
    </location>
</feature>